<dbReference type="SUPFAM" id="SSF56235">
    <property type="entry name" value="N-terminal nucleophile aminohydrolases (Ntn hydrolases)"/>
    <property type="match status" value="1"/>
</dbReference>
<evidence type="ECO:0000259" key="11">
    <source>
        <dbReference type="Pfam" id="PF12465"/>
    </source>
</evidence>
<dbReference type="InterPro" id="IPR023333">
    <property type="entry name" value="Proteasome_suB-type"/>
</dbReference>
<keyword evidence="7" id="KW-0378">Hydrolase</keyword>
<dbReference type="PANTHER" id="PTHR32194">
    <property type="entry name" value="METALLOPROTEASE TLDD"/>
    <property type="match status" value="1"/>
</dbReference>
<dbReference type="AlphaFoldDB" id="A0A1B6HIW9"/>
<evidence type="ECO:0000313" key="12">
    <source>
        <dbReference type="EMBL" id="JAS74599.1"/>
    </source>
</evidence>
<evidence type="ECO:0000256" key="3">
    <source>
        <dbReference type="ARBA" id="ARBA00012039"/>
    </source>
</evidence>
<dbReference type="Pfam" id="PF12465">
    <property type="entry name" value="Pr_beta_C"/>
    <property type="match status" value="1"/>
</dbReference>
<organism evidence="12">
    <name type="scientific">Homalodisca liturata</name>
    <dbReference type="NCBI Taxonomy" id="320908"/>
    <lineage>
        <taxon>Eukaryota</taxon>
        <taxon>Metazoa</taxon>
        <taxon>Ecdysozoa</taxon>
        <taxon>Arthropoda</taxon>
        <taxon>Hexapoda</taxon>
        <taxon>Insecta</taxon>
        <taxon>Pterygota</taxon>
        <taxon>Neoptera</taxon>
        <taxon>Paraneoptera</taxon>
        <taxon>Hemiptera</taxon>
        <taxon>Auchenorrhyncha</taxon>
        <taxon>Membracoidea</taxon>
        <taxon>Cicadellidae</taxon>
        <taxon>Cicadellinae</taxon>
        <taxon>Proconiini</taxon>
        <taxon>Homalodisca</taxon>
    </lineage>
</organism>
<evidence type="ECO:0000256" key="7">
    <source>
        <dbReference type="ARBA" id="ARBA00022801"/>
    </source>
</evidence>
<protein>
    <recommendedName>
        <fullName evidence="3">proteasome endopeptidase complex</fullName>
        <ecNumber evidence="3">3.4.25.1</ecNumber>
    </recommendedName>
</protein>
<dbReference type="GO" id="GO:0051603">
    <property type="term" value="P:proteolysis involved in protein catabolic process"/>
    <property type="evidence" value="ECO:0007669"/>
    <property type="project" value="InterPro"/>
</dbReference>
<comment type="subcellular location">
    <subcellularLocation>
        <location evidence="2">Nucleus</location>
    </subcellularLocation>
</comment>
<dbReference type="InterPro" id="IPR029055">
    <property type="entry name" value="Ntn_hydrolases_N"/>
</dbReference>
<evidence type="ECO:0000256" key="2">
    <source>
        <dbReference type="ARBA" id="ARBA00004123"/>
    </source>
</evidence>
<keyword evidence="6" id="KW-0888">Threonine protease</keyword>
<name>A0A1B6HIW9_9HEMI</name>
<dbReference type="GO" id="GO:0004298">
    <property type="term" value="F:threonine-type endopeptidase activity"/>
    <property type="evidence" value="ECO:0007669"/>
    <property type="project" value="UniProtKB-KW"/>
</dbReference>
<evidence type="ECO:0000256" key="6">
    <source>
        <dbReference type="ARBA" id="ARBA00022698"/>
    </source>
</evidence>
<evidence type="ECO:0000256" key="4">
    <source>
        <dbReference type="ARBA" id="ARBA00022490"/>
    </source>
</evidence>
<dbReference type="InterPro" id="IPR000243">
    <property type="entry name" value="Pept_T1A_subB"/>
</dbReference>
<keyword evidence="9" id="KW-0539">Nucleus</keyword>
<dbReference type="EC" id="3.4.25.1" evidence="3"/>
<evidence type="ECO:0000256" key="10">
    <source>
        <dbReference type="ARBA" id="ARBA00026071"/>
    </source>
</evidence>
<dbReference type="InterPro" id="IPR024689">
    <property type="entry name" value="Proteasome_bsu_C"/>
</dbReference>
<keyword evidence="4" id="KW-0963">Cytoplasm</keyword>
<gene>
    <name evidence="12" type="ORF">g.7902</name>
</gene>
<feature type="domain" description="Proteasome beta subunit C-terminal" evidence="11">
    <location>
        <begin position="69"/>
        <end position="100"/>
    </location>
</feature>
<dbReference type="PRINTS" id="PR00141">
    <property type="entry name" value="PROTEASOME"/>
</dbReference>
<accession>A0A1B6HIW9</accession>
<comment type="catalytic activity">
    <reaction evidence="1">
        <text>Cleavage of peptide bonds with very broad specificity.</text>
        <dbReference type="EC" id="3.4.25.1"/>
    </reaction>
</comment>
<keyword evidence="8" id="KW-0647">Proteasome</keyword>
<evidence type="ECO:0000256" key="8">
    <source>
        <dbReference type="ARBA" id="ARBA00022942"/>
    </source>
</evidence>
<comment type="subunit">
    <text evidence="10">The 26S proteasome consists of a 20S proteasome core and two 19S regulatory subunits. The 20S proteasome core is composed of 28 subunits that are arranged in four stacked rings, resulting in a barrel-shaped structure. The two end rings are each formed by seven alpha subunits, and the two central rings are each formed by seven beta subunits. The catalytic chamber with the active sites is on the inside of the barrel.</text>
</comment>
<evidence type="ECO:0000256" key="1">
    <source>
        <dbReference type="ARBA" id="ARBA00001198"/>
    </source>
</evidence>
<reference evidence="12" key="1">
    <citation type="submission" date="2015-11" db="EMBL/GenBank/DDBJ databases">
        <title>De novo transcriptome assembly of four potential Pierce s Disease insect vectors from Arizona vineyards.</title>
        <authorList>
            <person name="Tassone E.E."/>
        </authorList>
    </citation>
    <scope>NUCLEOTIDE SEQUENCE</scope>
</reference>
<sequence>MGSGSRAAMAVFESRWKPDMTEEEGKQLVRDAIAGGIFNDAASGGLVDLCVIRKDSVDYLRPYEVTVSKGKRQGSYSYARGTTAVLTTKIIPVDVVDETVRRLEPESMEVA</sequence>
<dbReference type="GO" id="GO:0005839">
    <property type="term" value="C:proteasome core complex"/>
    <property type="evidence" value="ECO:0007669"/>
    <property type="project" value="InterPro"/>
</dbReference>
<dbReference type="Gene3D" id="3.60.20.10">
    <property type="entry name" value="Glutamine Phosphoribosylpyrophosphate, subunit 1, domain 1"/>
    <property type="match status" value="1"/>
</dbReference>
<evidence type="ECO:0000256" key="5">
    <source>
        <dbReference type="ARBA" id="ARBA00022670"/>
    </source>
</evidence>
<dbReference type="EMBL" id="GECU01033107">
    <property type="protein sequence ID" value="JAS74599.1"/>
    <property type="molecule type" value="Transcribed_RNA"/>
</dbReference>
<dbReference type="GO" id="GO:0005634">
    <property type="term" value="C:nucleus"/>
    <property type="evidence" value="ECO:0007669"/>
    <property type="project" value="UniProtKB-SubCell"/>
</dbReference>
<dbReference type="Pfam" id="PF00227">
    <property type="entry name" value="Proteasome"/>
    <property type="match status" value="1"/>
</dbReference>
<dbReference type="PANTHER" id="PTHR32194:SF4">
    <property type="entry name" value="PROTEASOME SUBUNIT BETA TYPE-7"/>
    <property type="match status" value="1"/>
</dbReference>
<dbReference type="GO" id="GO:0005737">
    <property type="term" value="C:cytoplasm"/>
    <property type="evidence" value="ECO:0007669"/>
    <property type="project" value="TreeGrafter"/>
</dbReference>
<keyword evidence="5" id="KW-0645">Protease</keyword>
<proteinExistence type="predicted"/>
<dbReference type="InterPro" id="IPR001353">
    <property type="entry name" value="Proteasome_sua/b"/>
</dbReference>
<evidence type="ECO:0000256" key="9">
    <source>
        <dbReference type="ARBA" id="ARBA00023242"/>
    </source>
</evidence>